<gene>
    <name evidence="4" type="ORF">RIMI_LOCUS8024027</name>
</gene>
<evidence type="ECO:0000256" key="1">
    <source>
        <dbReference type="ARBA" id="ARBA00022737"/>
    </source>
</evidence>
<evidence type="ECO:0000256" key="2">
    <source>
        <dbReference type="PROSITE-ProRule" id="PRU00504"/>
    </source>
</evidence>
<protein>
    <submittedName>
        <fullName evidence="4">Uncharacterized protein</fullName>
    </submittedName>
</protein>
<feature type="repeat" description="NHL" evidence="2">
    <location>
        <begin position="4"/>
        <end position="41"/>
    </location>
</feature>
<proteinExistence type="predicted"/>
<comment type="caution">
    <text evidence="4">The sequence shown here is derived from an EMBL/GenBank/DDBJ whole genome shotgun (WGS) entry which is preliminary data.</text>
</comment>
<reference evidence="4" key="1">
    <citation type="submission" date="2023-07" db="EMBL/GenBank/DDBJ databases">
        <authorList>
            <person name="Stuckert A."/>
        </authorList>
    </citation>
    <scope>NUCLEOTIDE SEQUENCE</scope>
</reference>
<dbReference type="InterPro" id="IPR011042">
    <property type="entry name" value="6-blade_b-propeller_TolB-like"/>
</dbReference>
<name>A0ABN9LDM1_9NEOB</name>
<dbReference type="Proteomes" id="UP001176940">
    <property type="component" value="Unassembled WGS sequence"/>
</dbReference>
<dbReference type="InterPro" id="IPR001258">
    <property type="entry name" value="NHL_repeat"/>
</dbReference>
<accession>A0ABN9LDM1</accession>
<feature type="region of interest" description="Disordered" evidence="3">
    <location>
        <begin position="1"/>
        <end position="22"/>
    </location>
</feature>
<dbReference type="Gene3D" id="2.120.10.30">
    <property type="entry name" value="TolB, C-terminal domain"/>
    <property type="match status" value="1"/>
</dbReference>
<evidence type="ECO:0000256" key="3">
    <source>
        <dbReference type="SAM" id="MobiDB-lite"/>
    </source>
</evidence>
<keyword evidence="5" id="KW-1185">Reference proteome</keyword>
<evidence type="ECO:0000313" key="5">
    <source>
        <dbReference type="Proteomes" id="UP001176940"/>
    </source>
</evidence>
<dbReference type="EMBL" id="CAUEEQ010015596">
    <property type="protein sequence ID" value="CAJ0939458.1"/>
    <property type="molecule type" value="Genomic_DNA"/>
</dbReference>
<sequence>MILRVGSRGRDKGEFSNLQGISTSGNNRIVVADSNNQCIQQDPLVRLGTEVYLSQENTY</sequence>
<dbReference type="Pfam" id="PF01436">
    <property type="entry name" value="NHL"/>
    <property type="match status" value="1"/>
</dbReference>
<organism evidence="4 5">
    <name type="scientific">Ranitomeya imitator</name>
    <name type="common">mimic poison frog</name>
    <dbReference type="NCBI Taxonomy" id="111125"/>
    <lineage>
        <taxon>Eukaryota</taxon>
        <taxon>Metazoa</taxon>
        <taxon>Chordata</taxon>
        <taxon>Craniata</taxon>
        <taxon>Vertebrata</taxon>
        <taxon>Euteleostomi</taxon>
        <taxon>Amphibia</taxon>
        <taxon>Batrachia</taxon>
        <taxon>Anura</taxon>
        <taxon>Neobatrachia</taxon>
        <taxon>Hyloidea</taxon>
        <taxon>Dendrobatidae</taxon>
        <taxon>Dendrobatinae</taxon>
        <taxon>Ranitomeya</taxon>
    </lineage>
</organism>
<dbReference type="PROSITE" id="PS51125">
    <property type="entry name" value="NHL"/>
    <property type="match status" value="1"/>
</dbReference>
<evidence type="ECO:0000313" key="4">
    <source>
        <dbReference type="EMBL" id="CAJ0939458.1"/>
    </source>
</evidence>
<keyword evidence="1" id="KW-0677">Repeat</keyword>